<dbReference type="RefSeq" id="WP_088476293.1">
    <property type="nucleotide sequence ID" value="NZ_NIXP01000123.1"/>
</dbReference>
<evidence type="ECO:0008006" key="3">
    <source>
        <dbReference type="Google" id="ProtNLM"/>
    </source>
</evidence>
<reference evidence="1 2" key="1">
    <citation type="submission" date="2017-06" db="EMBL/GenBank/DDBJ databases">
        <authorList>
            <person name="Kim H.J."/>
            <person name="Triplett B.A."/>
        </authorList>
    </citation>
    <scope>NUCLEOTIDE SEQUENCE [LARGE SCALE GENOMIC DNA]</scope>
    <source>
        <strain evidence="1 2">S18795</strain>
    </source>
</reference>
<protein>
    <recommendedName>
        <fullName evidence="3">DNA transfer protein</fullName>
    </recommendedName>
</protein>
<dbReference type="EMBL" id="NIXP01000123">
    <property type="protein sequence ID" value="OWR28949.1"/>
    <property type="molecule type" value="Genomic_DNA"/>
</dbReference>
<gene>
    <name evidence="1" type="ORF">CEE55_18125</name>
</gene>
<evidence type="ECO:0000313" key="1">
    <source>
        <dbReference type="EMBL" id="OWR28949.1"/>
    </source>
</evidence>
<evidence type="ECO:0000313" key="2">
    <source>
        <dbReference type="Proteomes" id="UP000197904"/>
    </source>
</evidence>
<sequence>MQADAAGRAGDAATSASRDAINAQVAMYNQSRADTMPYQVTGTGALNLLAQMYGLPTYSAPLSSGIQITQPEPAKKKKRSFFDKITDPANLAGQFGGTSYDPMGFFSSGSTGGGGSLQFSTGGGTGNALAGGGTLNQGTGTPDFSMFYQTPDYLVARDEGINALDRGAAARGGLYSGGADADRMTFASNLGSKAFGNFQNSLFRLAGLGGSANSELNSLGQNTAGQIGNQLANAGNARASAYLNQGQAWNNALSNIGGFAGNYFGSR</sequence>
<comment type="caution">
    <text evidence="1">The sequence shown here is derived from an EMBL/GenBank/DDBJ whole genome shotgun (WGS) entry which is preliminary data.</text>
</comment>
<organism evidence="1 2">
    <name type="scientific">Stenotrophomonas pavanii</name>
    <dbReference type="NCBI Taxonomy" id="487698"/>
    <lineage>
        <taxon>Bacteria</taxon>
        <taxon>Pseudomonadati</taxon>
        <taxon>Pseudomonadota</taxon>
        <taxon>Gammaproteobacteria</taxon>
        <taxon>Lysobacterales</taxon>
        <taxon>Lysobacteraceae</taxon>
        <taxon>Stenotrophomonas</taxon>
    </lineage>
</organism>
<proteinExistence type="predicted"/>
<accession>A0A246KUN4</accession>
<dbReference type="AlphaFoldDB" id="A0A246KUN4"/>
<dbReference type="Proteomes" id="UP000197904">
    <property type="component" value="Unassembled WGS sequence"/>
</dbReference>
<name>A0A246KUN4_9GAMM</name>